<reference evidence="1" key="1">
    <citation type="submission" date="2021-01" db="EMBL/GenBank/DDBJ databases">
        <authorList>
            <person name="Corre E."/>
            <person name="Pelletier E."/>
            <person name="Niang G."/>
            <person name="Scheremetjew M."/>
            <person name="Finn R."/>
            <person name="Kale V."/>
            <person name="Holt S."/>
            <person name="Cochrane G."/>
            <person name="Meng A."/>
            <person name="Brown T."/>
            <person name="Cohen L."/>
        </authorList>
    </citation>
    <scope>NUCLEOTIDE SEQUENCE</scope>
    <source>
        <strain evidence="1">CCMP1594</strain>
    </source>
</reference>
<gene>
    <name evidence="1" type="ORF">EGYM00163_LOCUS46033</name>
</gene>
<organism evidence="1">
    <name type="scientific">Eutreptiella gymnastica</name>
    <dbReference type="NCBI Taxonomy" id="73025"/>
    <lineage>
        <taxon>Eukaryota</taxon>
        <taxon>Discoba</taxon>
        <taxon>Euglenozoa</taxon>
        <taxon>Euglenida</taxon>
        <taxon>Spirocuta</taxon>
        <taxon>Euglenophyceae</taxon>
        <taxon>Eutreptiales</taxon>
        <taxon>Eutreptiaceae</taxon>
        <taxon>Eutreptiella</taxon>
    </lineage>
</organism>
<evidence type="ECO:0000313" key="1">
    <source>
        <dbReference type="EMBL" id="CAE0834729.1"/>
    </source>
</evidence>
<sequence>MWDIIPVAGLKVRSLRRSAALHGAHLFMDLPPKINNAPQSTALLDHNSNFLLNAMPPSCERNPLQGNVTNVRTPCVPWKCPAAHSVKLKMSFEDVRVADGGSG</sequence>
<dbReference type="EMBL" id="HBJA01133984">
    <property type="protein sequence ID" value="CAE0834729.1"/>
    <property type="molecule type" value="Transcribed_RNA"/>
</dbReference>
<protein>
    <submittedName>
        <fullName evidence="1">Uncharacterized protein</fullName>
    </submittedName>
</protein>
<accession>A0A7S4LJX5</accession>
<name>A0A7S4LJX5_9EUGL</name>
<dbReference type="AlphaFoldDB" id="A0A7S4LJX5"/>
<proteinExistence type="predicted"/>